<evidence type="ECO:0000256" key="1">
    <source>
        <dbReference type="SAM" id="MobiDB-lite"/>
    </source>
</evidence>
<gene>
    <name evidence="2" type="ORF">FD34_GL000241</name>
</gene>
<proteinExistence type="predicted"/>
<evidence type="ECO:0000313" key="3">
    <source>
        <dbReference type="Proteomes" id="UP000051085"/>
    </source>
</evidence>
<dbReference type="Proteomes" id="UP000051085">
    <property type="component" value="Unassembled WGS sequence"/>
</dbReference>
<name>A0A922PUF0_9LACO</name>
<dbReference type="EMBL" id="AZGO01000055">
    <property type="protein sequence ID" value="KRM35982.1"/>
    <property type="molecule type" value="Genomic_DNA"/>
</dbReference>
<dbReference type="AlphaFoldDB" id="A0A922PUF0"/>
<accession>A0A922PUF0</accession>
<sequence length="271" mass="28384">MASVASADHNQPAVTKGAVDIMQTAAPASQPAAASSVAASETPGAVKSEVASQESAASNVVSDVKRAAKEGAAAALPVASTKKTVTPESATPKAKLPQVDNDLLSRAENFHIFAKEVKISADVNGNIATAHLISGPEFGTRGQSSNCGEEDIYYIDSLDNLGPKAFRTGNNKAIFGDKAYESLEIKNGQVFVNGTRLDHLKANNVQHIGNFIDFDAEFVKLTNLAATYASHQQTAGVKVDLKDMNNRSIDVSGIDDNVTFVGVPVDIMEAP</sequence>
<comment type="caution">
    <text evidence="2">The sequence shown here is derived from an EMBL/GenBank/DDBJ whole genome shotgun (WGS) entry which is preliminary data.</text>
</comment>
<feature type="compositionally biased region" description="Low complexity" evidence="1">
    <location>
        <begin position="25"/>
        <end position="40"/>
    </location>
</feature>
<feature type="compositionally biased region" description="Polar residues" evidence="1">
    <location>
        <begin position="50"/>
        <end position="59"/>
    </location>
</feature>
<organism evidence="2 3">
    <name type="scientific">Limosilactobacillus pontis DSM 8475</name>
    <dbReference type="NCBI Taxonomy" id="1423794"/>
    <lineage>
        <taxon>Bacteria</taxon>
        <taxon>Bacillati</taxon>
        <taxon>Bacillota</taxon>
        <taxon>Bacilli</taxon>
        <taxon>Lactobacillales</taxon>
        <taxon>Lactobacillaceae</taxon>
        <taxon>Limosilactobacillus</taxon>
    </lineage>
</organism>
<feature type="region of interest" description="Disordered" evidence="1">
    <location>
        <begin position="25"/>
        <end position="59"/>
    </location>
</feature>
<reference evidence="2 3" key="1">
    <citation type="journal article" date="2015" name="Genome Announc.">
        <title>Expanding the biotechnology potential of lactobacilli through comparative genomics of 213 strains and associated genera.</title>
        <authorList>
            <person name="Sun Z."/>
            <person name="Harris H.M."/>
            <person name="McCann A."/>
            <person name="Guo C."/>
            <person name="Argimon S."/>
            <person name="Zhang W."/>
            <person name="Yang X."/>
            <person name="Jeffery I.B."/>
            <person name="Cooney J.C."/>
            <person name="Kagawa T.F."/>
            <person name="Liu W."/>
            <person name="Song Y."/>
            <person name="Salvetti E."/>
            <person name="Wrobel A."/>
            <person name="Rasinkangas P."/>
            <person name="Parkhill J."/>
            <person name="Rea M.C."/>
            <person name="O'Sullivan O."/>
            <person name="Ritari J."/>
            <person name="Douillard F.P."/>
            <person name="Paul Ross R."/>
            <person name="Yang R."/>
            <person name="Briner A.E."/>
            <person name="Felis G.E."/>
            <person name="de Vos W.M."/>
            <person name="Barrangou R."/>
            <person name="Klaenhammer T.R."/>
            <person name="Caufield P.W."/>
            <person name="Cui Y."/>
            <person name="Zhang H."/>
            <person name="O'Toole P.W."/>
        </authorList>
    </citation>
    <scope>NUCLEOTIDE SEQUENCE [LARGE SCALE GENOMIC DNA]</scope>
    <source>
        <strain evidence="2 3">DSM 8475</strain>
    </source>
</reference>
<protein>
    <submittedName>
        <fullName evidence="2">Uncharacterized protein</fullName>
    </submittedName>
</protein>
<evidence type="ECO:0000313" key="2">
    <source>
        <dbReference type="EMBL" id="KRM35982.1"/>
    </source>
</evidence>